<accession>X1BBM5</accession>
<organism evidence="2">
    <name type="scientific">marine sediment metagenome</name>
    <dbReference type="NCBI Taxonomy" id="412755"/>
    <lineage>
        <taxon>unclassified sequences</taxon>
        <taxon>metagenomes</taxon>
        <taxon>ecological metagenomes</taxon>
    </lineage>
</organism>
<dbReference type="AlphaFoldDB" id="X1BBM5"/>
<gene>
    <name evidence="2" type="ORF">S01H4_42626</name>
</gene>
<dbReference type="SMART" id="SM00960">
    <property type="entry name" value="Robl_LC7"/>
    <property type="match status" value="1"/>
</dbReference>
<feature type="domain" description="Roadblock/LAMTOR2" evidence="1">
    <location>
        <begin position="8"/>
        <end position="103"/>
    </location>
</feature>
<dbReference type="SUPFAM" id="SSF103196">
    <property type="entry name" value="Roadblock/LC7 domain"/>
    <property type="match status" value="1"/>
</dbReference>
<reference evidence="2" key="1">
    <citation type="journal article" date="2014" name="Front. Microbiol.">
        <title>High frequency of phylogenetically diverse reductive dehalogenase-homologous genes in deep subseafloor sedimentary metagenomes.</title>
        <authorList>
            <person name="Kawai M."/>
            <person name="Futagami T."/>
            <person name="Toyoda A."/>
            <person name="Takaki Y."/>
            <person name="Nishi S."/>
            <person name="Hori S."/>
            <person name="Arai W."/>
            <person name="Tsubouchi T."/>
            <person name="Morono Y."/>
            <person name="Uchiyama I."/>
            <person name="Ito T."/>
            <person name="Fujiyama A."/>
            <person name="Inagaki F."/>
            <person name="Takami H."/>
        </authorList>
    </citation>
    <scope>NUCLEOTIDE SEQUENCE</scope>
    <source>
        <strain evidence="2">Expedition CK06-06</strain>
    </source>
</reference>
<feature type="non-terminal residue" evidence="2">
    <location>
        <position position="103"/>
    </location>
</feature>
<name>X1BBM5_9ZZZZ</name>
<dbReference type="EMBL" id="BART01023429">
    <property type="protein sequence ID" value="GAG92435.1"/>
    <property type="molecule type" value="Genomic_DNA"/>
</dbReference>
<sequence length="103" mass="10976">MSENLLELSNILRQMEAMNSEIQGSAIVSIQGLPIASALPRLRTEYGGETNDGIISAMSAAIISVSERAVSELARGNFKRIMIEGDEGLIILSRAGNNAILCV</sequence>
<evidence type="ECO:0000259" key="1">
    <source>
        <dbReference type="SMART" id="SM00960"/>
    </source>
</evidence>
<dbReference type="InterPro" id="IPR004942">
    <property type="entry name" value="Roadblock/LAMTOR2_dom"/>
</dbReference>
<proteinExistence type="predicted"/>
<dbReference type="Gene3D" id="3.30.450.30">
    <property type="entry name" value="Dynein light chain 2a, cytoplasmic"/>
    <property type="match status" value="1"/>
</dbReference>
<dbReference type="Pfam" id="PF03259">
    <property type="entry name" value="Robl_LC7"/>
    <property type="match status" value="1"/>
</dbReference>
<comment type="caution">
    <text evidence="2">The sequence shown here is derived from an EMBL/GenBank/DDBJ whole genome shotgun (WGS) entry which is preliminary data.</text>
</comment>
<evidence type="ECO:0000313" key="2">
    <source>
        <dbReference type="EMBL" id="GAG92435.1"/>
    </source>
</evidence>
<protein>
    <recommendedName>
        <fullName evidence="1">Roadblock/LAMTOR2 domain-containing protein</fullName>
    </recommendedName>
</protein>